<accession>A0ABY9QWQ4</accession>
<dbReference type="InterPro" id="IPR001789">
    <property type="entry name" value="Sig_transdc_resp-reg_receiver"/>
</dbReference>
<keyword evidence="1 6" id="KW-0597">Phosphoprotein</keyword>
<feature type="DNA-binding region" description="OmpR/PhoB-type" evidence="7">
    <location>
        <begin position="138"/>
        <end position="238"/>
    </location>
</feature>
<dbReference type="SUPFAM" id="SSF52172">
    <property type="entry name" value="CheY-like"/>
    <property type="match status" value="1"/>
</dbReference>
<dbReference type="Gene3D" id="6.10.250.690">
    <property type="match status" value="1"/>
</dbReference>
<dbReference type="SMART" id="SM00862">
    <property type="entry name" value="Trans_reg_C"/>
    <property type="match status" value="1"/>
</dbReference>
<dbReference type="PANTHER" id="PTHR48111">
    <property type="entry name" value="REGULATOR OF RPOS"/>
    <property type="match status" value="1"/>
</dbReference>
<dbReference type="PANTHER" id="PTHR48111:SF4">
    <property type="entry name" value="DNA-BINDING DUAL TRANSCRIPTIONAL REGULATOR OMPR"/>
    <property type="match status" value="1"/>
</dbReference>
<keyword evidence="5" id="KW-0804">Transcription</keyword>
<dbReference type="PROSITE" id="PS51755">
    <property type="entry name" value="OMPR_PHOB"/>
    <property type="match status" value="1"/>
</dbReference>
<evidence type="ECO:0000256" key="8">
    <source>
        <dbReference type="SAM" id="MobiDB-lite"/>
    </source>
</evidence>
<keyword evidence="4 7" id="KW-0238">DNA-binding</keyword>
<evidence type="ECO:0000259" key="10">
    <source>
        <dbReference type="PROSITE" id="PS51755"/>
    </source>
</evidence>
<dbReference type="InterPro" id="IPR001867">
    <property type="entry name" value="OmpR/PhoB-type_DNA-bd"/>
</dbReference>
<evidence type="ECO:0000313" key="11">
    <source>
        <dbReference type="EMBL" id="WMW63953.1"/>
    </source>
</evidence>
<dbReference type="SUPFAM" id="SSF46894">
    <property type="entry name" value="C-terminal effector domain of the bipartite response regulators"/>
    <property type="match status" value="1"/>
</dbReference>
<protein>
    <submittedName>
        <fullName evidence="11">Response regulator</fullName>
    </submittedName>
</protein>
<evidence type="ECO:0000256" key="1">
    <source>
        <dbReference type="ARBA" id="ARBA00022553"/>
    </source>
</evidence>
<dbReference type="PROSITE" id="PS50110">
    <property type="entry name" value="RESPONSE_REGULATORY"/>
    <property type="match status" value="1"/>
</dbReference>
<dbReference type="Proteomes" id="UP001180616">
    <property type="component" value="Chromosome"/>
</dbReference>
<sequence length="275" mass="30417">MNTPEHILVVDDDPEIRNLLTGYLDKHGFRAESAADGAEMFRMLEVGRYDLVVLDVMLPGDDGLTLCRRLRARSELPVIMLTALDDDTDRIIGLELGADDYVAKPFNPRELVARIRTVLRRARALPENIAKAEPEAMSRTIRFAGWTLDTVPRHLVAPDGVVVNLSGAEYRLLRVFLNYPNRVMSRDQLLDLTQGRAAEAFDRSIDVLVSRLRTRLRDNGREPQIIKTVRGDGYYLATDVERDAGADGVADATPNGATDAVPGTPPRPFPGSADA</sequence>
<feature type="domain" description="Response regulatory" evidence="9">
    <location>
        <begin position="6"/>
        <end position="119"/>
    </location>
</feature>
<dbReference type="Gene3D" id="3.40.50.2300">
    <property type="match status" value="1"/>
</dbReference>
<evidence type="ECO:0000256" key="6">
    <source>
        <dbReference type="PROSITE-ProRule" id="PRU00169"/>
    </source>
</evidence>
<keyword evidence="2" id="KW-0902">Two-component regulatory system</keyword>
<evidence type="ECO:0000256" key="3">
    <source>
        <dbReference type="ARBA" id="ARBA00023015"/>
    </source>
</evidence>
<dbReference type="SMART" id="SM00448">
    <property type="entry name" value="REC"/>
    <property type="match status" value="1"/>
</dbReference>
<keyword evidence="12" id="KW-1185">Reference proteome</keyword>
<evidence type="ECO:0000256" key="7">
    <source>
        <dbReference type="PROSITE-ProRule" id="PRU01091"/>
    </source>
</evidence>
<evidence type="ECO:0000259" key="9">
    <source>
        <dbReference type="PROSITE" id="PS50110"/>
    </source>
</evidence>
<organism evidence="11 12">
    <name type="scientific">Nitratidesulfovibrio liaohensis</name>
    <dbReference type="NCBI Taxonomy" id="2604158"/>
    <lineage>
        <taxon>Bacteria</taxon>
        <taxon>Pseudomonadati</taxon>
        <taxon>Thermodesulfobacteriota</taxon>
        <taxon>Desulfovibrionia</taxon>
        <taxon>Desulfovibrionales</taxon>
        <taxon>Desulfovibrionaceae</taxon>
        <taxon>Nitratidesulfovibrio</taxon>
    </lineage>
</organism>
<evidence type="ECO:0000256" key="4">
    <source>
        <dbReference type="ARBA" id="ARBA00023125"/>
    </source>
</evidence>
<evidence type="ECO:0000256" key="5">
    <source>
        <dbReference type="ARBA" id="ARBA00023163"/>
    </source>
</evidence>
<dbReference type="RefSeq" id="WP_309540076.1">
    <property type="nucleotide sequence ID" value="NZ_CP133659.1"/>
</dbReference>
<keyword evidence="3" id="KW-0805">Transcription regulation</keyword>
<evidence type="ECO:0000256" key="2">
    <source>
        <dbReference type="ARBA" id="ARBA00023012"/>
    </source>
</evidence>
<dbReference type="Pfam" id="PF00072">
    <property type="entry name" value="Response_reg"/>
    <property type="match status" value="1"/>
</dbReference>
<proteinExistence type="predicted"/>
<feature type="domain" description="OmpR/PhoB-type" evidence="10">
    <location>
        <begin position="138"/>
        <end position="238"/>
    </location>
</feature>
<dbReference type="InterPro" id="IPR036388">
    <property type="entry name" value="WH-like_DNA-bd_sf"/>
</dbReference>
<name>A0ABY9QWQ4_9BACT</name>
<feature type="region of interest" description="Disordered" evidence="8">
    <location>
        <begin position="245"/>
        <end position="275"/>
    </location>
</feature>
<dbReference type="Pfam" id="PF00486">
    <property type="entry name" value="Trans_reg_C"/>
    <property type="match status" value="1"/>
</dbReference>
<dbReference type="Gene3D" id="1.10.10.10">
    <property type="entry name" value="Winged helix-like DNA-binding domain superfamily/Winged helix DNA-binding domain"/>
    <property type="match status" value="1"/>
</dbReference>
<reference evidence="11" key="1">
    <citation type="submission" date="2023-09" db="EMBL/GenBank/DDBJ databases">
        <authorList>
            <consortium name="CW5 consortium"/>
            <person name="Lu C.-W."/>
        </authorList>
    </citation>
    <scope>NUCLEOTIDE SEQUENCE</scope>
    <source>
        <strain evidence="11">KPS</strain>
    </source>
</reference>
<dbReference type="InterPro" id="IPR039420">
    <property type="entry name" value="WalR-like"/>
</dbReference>
<gene>
    <name evidence="11" type="ORF">KPS_001923</name>
</gene>
<dbReference type="InterPro" id="IPR016032">
    <property type="entry name" value="Sig_transdc_resp-reg_C-effctor"/>
</dbReference>
<dbReference type="InterPro" id="IPR011006">
    <property type="entry name" value="CheY-like_superfamily"/>
</dbReference>
<feature type="modified residue" description="4-aspartylphosphate" evidence="6">
    <location>
        <position position="55"/>
    </location>
</feature>
<dbReference type="CDD" id="cd00383">
    <property type="entry name" value="trans_reg_C"/>
    <property type="match status" value="1"/>
</dbReference>
<dbReference type="EMBL" id="CP133659">
    <property type="protein sequence ID" value="WMW63953.1"/>
    <property type="molecule type" value="Genomic_DNA"/>
</dbReference>
<evidence type="ECO:0000313" key="12">
    <source>
        <dbReference type="Proteomes" id="UP001180616"/>
    </source>
</evidence>